<dbReference type="EMBL" id="CABVPP010000007">
    <property type="protein sequence ID" value="VWB35688.1"/>
    <property type="molecule type" value="Genomic_DNA"/>
</dbReference>
<evidence type="ECO:0000313" key="2">
    <source>
        <dbReference type="Proteomes" id="UP000494162"/>
    </source>
</evidence>
<accession>A0A6P2J354</accession>
<name>A0A6P2J354_9BURK</name>
<gene>
    <name evidence="1" type="ORF">BPS26883_01586</name>
</gene>
<evidence type="ECO:0000313" key="1">
    <source>
        <dbReference type="EMBL" id="VWB35688.1"/>
    </source>
</evidence>
<proteinExistence type="predicted"/>
<dbReference type="Proteomes" id="UP000494162">
    <property type="component" value="Unassembled WGS sequence"/>
</dbReference>
<organism evidence="1 2">
    <name type="scientific">Burkholderia pseudomultivorans</name>
    <dbReference type="NCBI Taxonomy" id="1207504"/>
    <lineage>
        <taxon>Bacteria</taxon>
        <taxon>Pseudomonadati</taxon>
        <taxon>Pseudomonadota</taxon>
        <taxon>Betaproteobacteria</taxon>
        <taxon>Burkholderiales</taxon>
        <taxon>Burkholderiaceae</taxon>
        <taxon>Burkholderia</taxon>
        <taxon>Burkholderia cepacia complex</taxon>
    </lineage>
</organism>
<sequence length="58" mass="6320">MSRTALNTTRKIPEFMFEVFLKSRATGGIARASMPPVAVTRYLQLSIARPLMPPAVGA</sequence>
<reference evidence="1 2" key="1">
    <citation type="submission" date="2019-09" db="EMBL/GenBank/DDBJ databases">
        <authorList>
            <person name="Depoorter E."/>
        </authorList>
    </citation>
    <scope>NUCLEOTIDE SEQUENCE [LARGE SCALE GENOMIC DNA]</scope>
    <source>
        <strain evidence="1">LMG 26883</strain>
    </source>
</reference>
<protein>
    <submittedName>
        <fullName evidence="1">Uncharacterized protein</fullName>
    </submittedName>
</protein>
<dbReference type="AlphaFoldDB" id="A0A6P2J354"/>